<comment type="caution">
    <text evidence="2">The sequence shown here is derived from an EMBL/GenBank/DDBJ whole genome shotgun (WGS) entry which is preliminary data.</text>
</comment>
<reference evidence="2" key="2">
    <citation type="submission" date="2020-09" db="EMBL/GenBank/DDBJ databases">
        <authorList>
            <person name="Sun Q."/>
            <person name="Kim S."/>
        </authorList>
    </citation>
    <scope>NUCLEOTIDE SEQUENCE</scope>
    <source>
        <strain evidence="2">KCTC 12113</strain>
    </source>
</reference>
<dbReference type="CDD" id="cd19375">
    <property type="entry name" value="UDG-F3-like_SMUG2"/>
    <property type="match status" value="1"/>
</dbReference>
<evidence type="ECO:0000313" key="2">
    <source>
        <dbReference type="EMBL" id="GGW33994.1"/>
    </source>
</evidence>
<organism evidence="2 3">
    <name type="scientific">Arenibacter certesii</name>
    <dbReference type="NCBI Taxonomy" id="228955"/>
    <lineage>
        <taxon>Bacteria</taxon>
        <taxon>Pseudomonadati</taxon>
        <taxon>Bacteroidota</taxon>
        <taxon>Flavobacteriia</taxon>
        <taxon>Flavobacteriales</taxon>
        <taxon>Flavobacteriaceae</taxon>
        <taxon>Arenibacter</taxon>
    </lineage>
</organism>
<evidence type="ECO:0000259" key="1">
    <source>
        <dbReference type="Pfam" id="PF03167"/>
    </source>
</evidence>
<dbReference type="InterPro" id="IPR005122">
    <property type="entry name" value="Uracil-DNA_glycosylase-like"/>
</dbReference>
<dbReference type="RefSeq" id="WP_026813179.1">
    <property type="nucleotide sequence ID" value="NZ_BMWP01000011.1"/>
</dbReference>
<feature type="domain" description="Uracil-DNA glycosylase-like" evidence="1">
    <location>
        <begin position="48"/>
        <end position="227"/>
    </location>
</feature>
<evidence type="ECO:0000313" key="3">
    <source>
        <dbReference type="Proteomes" id="UP000634668"/>
    </source>
</evidence>
<gene>
    <name evidence="2" type="ORF">GCM10007383_18670</name>
</gene>
<dbReference type="InterPro" id="IPR036895">
    <property type="entry name" value="Uracil-DNA_glycosylase-like_sf"/>
</dbReference>
<dbReference type="Gene3D" id="3.40.470.10">
    <property type="entry name" value="Uracil-DNA glycosylase-like domain"/>
    <property type="match status" value="1"/>
</dbReference>
<reference evidence="2" key="1">
    <citation type="journal article" date="2014" name="Int. J. Syst. Evol. Microbiol.">
        <title>Complete genome sequence of Corynebacterium casei LMG S-19264T (=DSM 44701T), isolated from a smear-ripened cheese.</title>
        <authorList>
            <consortium name="US DOE Joint Genome Institute (JGI-PGF)"/>
            <person name="Walter F."/>
            <person name="Albersmeier A."/>
            <person name="Kalinowski J."/>
            <person name="Ruckert C."/>
        </authorList>
    </citation>
    <scope>NUCLEOTIDE SEQUENCE</scope>
    <source>
        <strain evidence="2">KCTC 12113</strain>
    </source>
</reference>
<dbReference type="Proteomes" id="UP000634668">
    <property type="component" value="Unassembled WGS sequence"/>
</dbReference>
<proteinExistence type="predicted"/>
<accession>A0A918IVJ3</accession>
<keyword evidence="3" id="KW-1185">Reference proteome</keyword>
<protein>
    <submittedName>
        <fullName evidence="2">DUF4918 domain-containing protein</fullName>
    </submittedName>
</protein>
<dbReference type="EMBL" id="BMWP01000011">
    <property type="protein sequence ID" value="GGW33994.1"/>
    <property type="molecule type" value="Genomic_DNA"/>
</dbReference>
<dbReference type="InterPro" id="IPR032579">
    <property type="entry name" value="Phe_SMUG2-like"/>
</dbReference>
<dbReference type="SUPFAM" id="SSF52141">
    <property type="entry name" value="Uracil-DNA glycosylase-like"/>
    <property type="match status" value="1"/>
</dbReference>
<dbReference type="Pfam" id="PF03167">
    <property type="entry name" value="UDG"/>
    <property type="match status" value="1"/>
</dbReference>
<name>A0A918IVJ3_9FLAO</name>
<dbReference type="AlphaFoldDB" id="A0A918IVJ3"/>
<sequence>MKEPFATKIIRFNKELNFSKELYKGIQVLNPFQENAEILDIMDSFYHKFYNDSNKRKLIIGINPGRLGAGVTGIPFTDTKRLTEICNIPIDSVVSHEPSSVFVYKVIEAYGGVERFYGDFFINSMSPLGFVQKNAKGNWVNCNYYDYTELFEQTRPFIISNLKKLIAMGVDTSNCIVLGKKNAKYLKLINGQEKLFDSITVLDHPRYIVQYKSKEKDKYVTEYLEALS</sequence>